<dbReference type="OrthoDB" id="267579at2"/>
<evidence type="ECO:0000313" key="8">
    <source>
        <dbReference type="EMBL" id="TRW18087.1"/>
    </source>
</evidence>
<dbReference type="AlphaFoldDB" id="A0A552UIQ2"/>
<keyword evidence="5" id="KW-1015">Disulfide bond</keyword>
<sequence length="321" mass="34432">MRFAPHAALATALLAALPAPALAWGEYAHRLTGAVAFAEAKPATKRAIRALLRQSAAVDTPSCPLRTLEDAAYWPDCVRSLGDRYAYAASWHYQNVSVCRDFDFAAACPDGNCVTAQIPRQLAVLKDRRAPLAKRIEALAFVTHFVGDMHQPVHIGDKGDRGANDVRADYGDKALPRMNLHRIWDTEMAERALTEPPMVTARVTRAERAAYRGGTVEAWARESWQASKDTAYGKLQNYPDRCLLPPAPTPPATPAPDAAVPGVTPGATPISDAFAAAMAGPRAHIDEPYIAAATPVVRAQAVKAGVRLAELLDAAFAAPAR</sequence>
<feature type="chain" id="PRO_5021732061" description="S1/P1 Nuclease" evidence="7">
    <location>
        <begin position="24"/>
        <end position="321"/>
    </location>
</feature>
<dbReference type="CDD" id="cd11010">
    <property type="entry name" value="S1-P1_nuclease"/>
    <property type="match status" value="1"/>
</dbReference>
<dbReference type="GO" id="GO:0006308">
    <property type="term" value="P:DNA catabolic process"/>
    <property type="evidence" value="ECO:0007669"/>
    <property type="project" value="InterPro"/>
</dbReference>
<feature type="signal peptide" evidence="7">
    <location>
        <begin position="1"/>
        <end position="23"/>
    </location>
</feature>
<dbReference type="GO" id="GO:0003676">
    <property type="term" value="F:nucleic acid binding"/>
    <property type="evidence" value="ECO:0007669"/>
    <property type="project" value="InterPro"/>
</dbReference>
<dbReference type="PANTHER" id="PTHR33146">
    <property type="entry name" value="ENDONUCLEASE 4"/>
    <property type="match status" value="1"/>
</dbReference>
<dbReference type="GO" id="GO:0004519">
    <property type="term" value="F:endonuclease activity"/>
    <property type="evidence" value="ECO:0007669"/>
    <property type="project" value="UniProtKB-KW"/>
</dbReference>
<keyword evidence="3" id="KW-0255">Endonuclease</keyword>
<evidence type="ECO:0000256" key="1">
    <source>
        <dbReference type="ARBA" id="ARBA00022722"/>
    </source>
</evidence>
<reference evidence="8 9" key="1">
    <citation type="submission" date="2019-07" db="EMBL/GenBank/DDBJ databases">
        <title>Novel species isolated from glacier.</title>
        <authorList>
            <person name="Liu Q."/>
            <person name="Xin Y.-H."/>
        </authorList>
    </citation>
    <scope>NUCLEOTIDE SEQUENCE [LARGE SCALE GENOMIC DNA]</scope>
    <source>
        <strain evidence="8 9">LB1R16</strain>
    </source>
</reference>
<evidence type="ECO:0000256" key="3">
    <source>
        <dbReference type="ARBA" id="ARBA00022759"/>
    </source>
</evidence>
<keyword evidence="9" id="KW-1185">Reference proteome</keyword>
<evidence type="ECO:0000256" key="6">
    <source>
        <dbReference type="ARBA" id="ARBA00023180"/>
    </source>
</evidence>
<comment type="caution">
    <text evidence="8">The sequence shown here is derived from an EMBL/GenBank/DDBJ whole genome shotgun (WGS) entry which is preliminary data.</text>
</comment>
<dbReference type="GO" id="GO:0016788">
    <property type="term" value="F:hydrolase activity, acting on ester bonds"/>
    <property type="evidence" value="ECO:0007669"/>
    <property type="project" value="InterPro"/>
</dbReference>
<dbReference type="RefSeq" id="WP_144236781.1">
    <property type="nucleotide sequence ID" value="NZ_VJWA01000001.1"/>
</dbReference>
<name>A0A552UIQ2_9SPHN</name>
<evidence type="ECO:0000256" key="2">
    <source>
        <dbReference type="ARBA" id="ARBA00022723"/>
    </source>
</evidence>
<accession>A0A552UIQ2</accession>
<proteinExistence type="predicted"/>
<dbReference type="PANTHER" id="PTHR33146:SF26">
    <property type="entry name" value="ENDONUCLEASE 4"/>
    <property type="match status" value="1"/>
</dbReference>
<protein>
    <recommendedName>
        <fullName evidence="10">S1/P1 Nuclease</fullName>
    </recommendedName>
</protein>
<evidence type="ECO:0000256" key="4">
    <source>
        <dbReference type="ARBA" id="ARBA00022801"/>
    </source>
</evidence>
<organism evidence="8 9">
    <name type="scientific">Glacieibacterium frigidum</name>
    <dbReference type="NCBI Taxonomy" id="2593303"/>
    <lineage>
        <taxon>Bacteria</taxon>
        <taxon>Pseudomonadati</taxon>
        <taxon>Pseudomonadota</taxon>
        <taxon>Alphaproteobacteria</taxon>
        <taxon>Sphingomonadales</taxon>
        <taxon>Sphingosinicellaceae</taxon>
        <taxon>Glacieibacterium</taxon>
    </lineage>
</organism>
<keyword evidence="6" id="KW-0325">Glycoprotein</keyword>
<dbReference type="InterPro" id="IPR008947">
    <property type="entry name" value="PLipase_C/P1_nuclease_dom_sf"/>
</dbReference>
<keyword evidence="7" id="KW-0732">Signal</keyword>
<keyword evidence="2" id="KW-0479">Metal-binding</keyword>
<dbReference type="GO" id="GO:0046872">
    <property type="term" value="F:metal ion binding"/>
    <property type="evidence" value="ECO:0007669"/>
    <property type="project" value="UniProtKB-KW"/>
</dbReference>
<evidence type="ECO:0000256" key="5">
    <source>
        <dbReference type="ARBA" id="ARBA00023157"/>
    </source>
</evidence>
<dbReference type="Pfam" id="PF02265">
    <property type="entry name" value="S1-P1_nuclease"/>
    <property type="match status" value="1"/>
</dbReference>
<evidence type="ECO:0008006" key="10">
    <source>
        <dbReference type="Google" id="ProtNLM"/>
    </source>
</evidence>
<dbReference type="InterPro" id="IPR003154">
    <property type="entry name" value="S1/P1nuclease"/>
</dbReference>
<dbReference type="EMBL" id="VJWA01000001">
    <property type="protein sequence ID" value="TRW18087.1"/>
    <property type="molecule type" value="Genomic_DNA"/>
</dbReference>
<evidence type="ECO:0000256" key="7">
    <source>
        <dbReference type="SAM" id="SignalP"/>
    </source>
</evidence>
<evidence type="ECO:0000313" key="9">
    <source>
        <dbReference type="Proteomes" id="UP000317894"/>
    </source>
</evidence>
<dbReference type="Proteomes" id="UP000317894">
    <property type="component" value="Unassembled WGS sequence"/>
</dbReference>
<keyword evidence="1" id="KW-0540">Nuclease</keyword>
<dbReference type="Gene3D" id="1.10.575.10">
    <property type="entry name" value="P1 Nuclease"/>
    <property type="match status" value="1"/>
</dbReference>
<keyword evidence="4" id="KW-0378">Hydrolase</keyword>
<gene>
    <name evidence="8" type="ORF">FMM06_08240</name>
</gene>
<dbReference type="SUPFAM" id="SSF48537">
    <property type="entry name" value="Phospholipase C/P1 nuclease"/>
    <property type="match status" value="1"/>
</dbReference>